<dbReference type="InterPro" id="IPR007053">
    <property type="entry name" value="LRAT_dom"/>
</dbReference>
<dbReference type="Pfam" id="PF04970">
    <property type="entry name" value="LRAT"/>
    <property type="match status" value="1"/>
</dbReference>
<dbReference type="PROSITE" id="PS51934">
    <property type="entry name" value="LRAT"/>
    <property type="match status" value="1"/>
</dbReference>
<evidence type="ECO:0000256" key="4">
    <source>
        <dbReference type="ARBA" id="ARBA00023098"/>
    </source>
</evidence>
<protein>
    <recommendedName>
        <fullName evidence="5">LRAT domain-containing protein</fullName>
    </recommendedName>
</protein>
<dbReference type="Proteomes" id="UP000827986">
    <property type="component" value="Unassembled WGS sequence"/>
</dbReference>
<proteinExistence type="inferred from homology"/>
<dbReference type="GO" id="GO:0005737">
    <property type="term" value="C:cytoplasm"/>
    <property type="evidence" value="ECO:0007669"/>
    <property type="project" value="TreeGrafter"/>
</dbReference>
<evidence type="ECO:0000313" key="7">
    <source>
        <dbReference type="Proteomes" id="UP000827986"/>
    </source>
</evidence>
<evidence type="ECO:0000259" key="5">
    <source>
        <dbReference type="PROSITE" id="PS51934"/>
    </source>
</evidence>
<dbReference type="GO" id="GO:0008970">
    <property type="term" value="F:phospholipase A1 activity"/>
    <property type="evidence" value="ECO:0007669"/>
    <property type="project" value="TreeGrafter"/>
</dbReference>
<dbReference type="AlphaFoldDB" id="A0A9D4B955"/>
<dbReference type="InterPro" id="IPR051496">
    <property type="entry name" value="H-rev107_PLA/AT"/>
</dbReference>
<keyword evidence="3" id="KW-0378">Hydrolase</keyword>
<comment type="caution">
    <text evidence="6">The sequence shown here is derived from an EMBL/GenBank/DDBJ whole genome shotgun (WGS) entry which is preliminary data.</text>
</comment>
<dbReference type="PANTHER" id="PTHR13943">
    <property type="entry name" value="HRAS-LIKE SUPPRESSOR - RELATED"/>
    <property type="match status" value="1"/>
</dbReference>
<dbReference type="Gene3D" id="3.90.1720.10">
    <property type="entry name" value="endopeptidase domain like (from Nostoc punctiforme)"/>
    <property type="match status" value="1"/>
</dbReference>
<reference evidence="6" key="1">
    <citation type="submission" date="2021-09" db="EMBL/GenBank/DDBJ databases">
        <title>The genome of Mauremys mutica provides insights into the evolution of semi-aquatic lifestyle.</title>
        <authorList>
            <person name="Gong S."/>
            <person name="Gao Y."/>
        </authorList>
    </citation>
    <scope>NUCLEOTIDE SEQUENCE</scope>
    <source>
        <strain evidence="6">MM-2020</strain>
        <tissue evidence="6">Muscle</tissue>
    </source>
</reference>
<dbReference type="GO" id="GO:0004623">
    <property type="term" value="F:phospholipase A2 activity"/>
    <property type="evidence" value="ECO:0007669"/>
    <property type="project" value="TreeGrafter"/>
</dbReference>
<feature type="domain" description="LRAT" evidence="5">
    <location>
        <begin position="72"/>
        <end position="186"/>
    </location>
</feature>
<accession>A0A9D4B955</accession>
<keyword evidence="4" id="KW-0443">Lipid metabolism</keyword>
<keyword evidence="7" id="KW-1185">Reference proteome</keyword>
<organism evidence="6 7">
    <name type="scientific">Mauremys mutica</name>
    <name type="common">yellowpond turtle</name>
    <dbReference type="NCBI Taxonomy" id="74926"/>
    <lineage>
        <taxon>Eukaryota</taxon>
        <taxon>Metazoa</taxon>
        <taxon>Chordata</taxon>
        <taxon>Craniata</taxon>
        <taxon>Vertebrata</taxon>
        <taxon>Euteleostomi</taxon>
        <taxon>Archelosauria</taxon>
        <taxon>Testudinata</taxon>
        <taxon>Testudines</taxon>
        <taxon>Cryptodira</taxon>
        <taxon>Durocryptodira</taxon>
        <taxon>Testudinoidea</taxon>
        <taxon>Geoemydidae</taxon>
        <taxon>Geoemydinae</taxon>
        <taxon>Mauremys</taxon>
    </lineage>
</organism>
<name>A0A9D4B955_9SAUR</name>
<evidence type="ECO:0000256" key="2">
    <source>
        <dbReference type="ARBA" id="ARBA00022679"/>
    </source>
</evidence>
<evidence type="ECO:0000256" key="1">
    <source>
        <dbReference type="ARBA" id="ARBA00007824"/>
    </source>
</evidence>
<sequence length="209" mass="24292">MWTQLQTVLAGCAVAKVGTQLSYVNSVKKRKEYKACYTEELRIIQKESENMDWIRDLWDLLTSAIMLEPGDLIEFQRMGYQHWGIYVGKGYVVHFTFPELDEGLTNMLNGEFFKAKVQKERLRNVARVSSYAVNNQLDKKHPPLPLPHVVKRAEHLVGKNIDYNLVMSNCEHFATMIRYGIAESQQAIYFEVDEGFVKQIKKWLAEINE</sequence>
<dbReference type="PANTHER" id="PTHR13943:SF31">
    <property type="entry name" value="PHOSPHOLIPASE A AND ACYLTRANSFERASE 3"/>
    <property type="match status" value="1"/>
</dbReference>
<dbReference type="GO" id="GO:0016410">
    <property type="term" value="F:N-acyltransferase activity"/>
    <property type="evidence" value="ECO:0007669"/>
    <property type="project" value="TreeGrafter"/>
</dbReference>
<gene>
    <name evidence="6" type="ORF">KIL84_018135</name>
</gene>
<evidence type="ECO:0000256" key="3">
    <source>
        <dbReference type="ARBA" id="ARBA00022801"/>
    </source>
</evidence>
<keyword evidence="2" id="KW-0808">Transferase</keyword>
<dbReference type="GO" id="GO:0070292">
    <property type="term" value="P:N-acylphosphatidylethanolamine metabolic process"/>
    <property type="evidence" value="ECO:0007669"/>
    <property type="project" value="TreeGrafter"/>
</dbReference>
<dbReference type="EMBL" id="JAHDVG010000463">
    <property type="protein sequence ID" value="KAH1185386.1"/>
    <property type="molecule type" value="Genomic_DNA"/>
</dbReference>
<comment type="similarity">
    <text evidence="1">Belongs to the H-rev107 family.</text>
</comment>
<evidence type="ECO:0000313" key="6">
    <source>
        <dbReference type="EMBL" id="KAH1185386.1"/>
    </source>
</evidence>